<dbReference type="OMA" id="NEDYATY"/>
<dbReference type="PANTHER" id="PTHR37996:SF1">
    <property type="entry name" value="B- AND T-LYMPHOCYTE ATTENUATOR"/>
    <property type="match status" value="1"/>
</dbReference>
<reference evidence="4" key="1">
    <citation type="submission" date="2025-08" db="UniProtKB">
        <authorList>
            <consortium name="Ensembl"/>
        </authorList>
    </citation>
    <scope>IDENTIFICATION</scope>
</reference>
<evidence type="ECO:0000256" key="1">
    <source>
        <dbReference type="SAM" id="MobiDB-lite"/>
    </source>
</evidence>
<evidence type="ECO:0000313" key="4">
    <source>
        <dbReference type="Ensembl" id="ENSONIP00000070423.1"/>
    </source>
</evidence>
<evidence type="ECO:0000256" key="2">
    <source>
        <dbReference type="SAM" id="Phobius"/>
    </source>
</evidence>
<keyword evidence="2" id="KW-0812">Transmembrane</keyword>
<dbReference type="Gene3D" id="2.60.40.10">
    <property type="entry name" value="Immunoglobulins"/>
    <property type="match status" value="1"/>
</dbReference>
<dbReference type="GO" id="GO:0038023">
    <property type="term" value="F:signaling receptor activity"/>
    <property type="evidence" value="ECO:0007669"/>
    <property type="project" value="InterPro"/>
</dbReference>
<sequence>MLSLKDKLNYLIIFCCCVFVSIHGSGKGLHAPCEVAIMVRRNSTWKTPPRQSLRVSCPVIHCGETLEVTWCKFLDSNNCERIHETKNMEITQNPDEDKLISYLHFKEISIHDDGQYRCRLLGYNISLISHSINISVSDMHQGVENTDNNNKNAGTTPSPYHNEDKNWRPYFYICFGIVLLILILTAFIFLSSYDWKRVLTLNYVKGEEMPTHMIPDLPKWSPPSTPVPLTSLSVLNDIYSSYTPDRSVSPASQPCSNQISASNPADKYQDCEVYGIIKHRHATKQGGKYHTMTNQVKNPESSITAERPESPPRQPHEYQISASNLAVRNEDYATYAVINHGKPAGKQHTVPNQVKNPEYAVIKFS</sequence>
<feature type="region of interest" description="Disordered" evidence="1">
    <location>
        <begin position="284"/>
        <end position="316"/>
    </location>
</feature>
<name>A0A669ECE2_ORENI</name>
<evidence type="ECO:0000313" key="5">
    <source>
        <dbReference type="Proteomes" id="UP000005207"/>
    </source>
</evidence>
<dbReference type="SMART" id="SM00409">
    <property type="entry name" value="IG"/>
    <property type="match status" value="1"/>
</dbReference>
<feature type="compositionally biased region" description="Basic and acidic residues" evidence="1">
    <location>
        <begin position="306"/>
        <end position="316"/>
    </location>
</feature>
<dbReference type="PROSITE" id="PS50835">
    <property type="entry name" value="IG_LIKE"/>
    <property type="match status" value="1"/>
</dbReference>
<dbReference type="InterPro" id="IPR036179">
    <property type="entry name" value="Ig-like_dom_sf"/>
</dbReference>
<evidence type="ECO:0000259" key="3">
    <source>
        <dbReference type="PROSITE" id="PS50835"/>
    </source>
</evidence>
<protein>
    <recommendedName>
        <fullName evidence="3">Ig-like domain-containing protein</fullName>
    </recommendedName>
</protein>
<accession>A0A669ECE2</accession>
<dbReference type="InParanoid" id="A0A669ECE2"/>
<reference evidence="4" key="2">
    <citation type="submission" date="2025-09" db="UniProtKB">
        <authorList>
            <consortium name="Ensembl"/>
        </authorList>
    </citation>
    <scope>IDENTIFICATION</scope>
</reference>
<dbReference type="Ensembl" id="ENSONIT00000046361.1">
    <property type="protein sequence ID" value="ENSONIP00000070423.1"/>
    <property type="gene ID" value="ENSONIG00000030019.1"/>
</dbReference>
<dbReference type="AlphaFoldDB" id="A0A669ECE2"/>
<dbReference type="GO" id="GO:0002768">
    <property type="term" value="P:immune response-regulating cell surface receptor signaling pathway"/>
    <property type="evidence" value="ECO:0007669"/>
    <property type="project" value="InterPro"/>
</dbReference>
<dbReference type="Proteomes" id="UP000005207">
    <property type="component" value="Unplaced"/>
</dbReference>
<dbReference type="InterPro" id="IPR039257">
    <property type="entry name" value="BTLA"/>
</dbReference>
<keyword evidence="2" id="KW-1133">Transmembrane helix</keyword>
<keyword evidence="5" id="KW-1185">Reference proteome</keyword>
<feature type="domain" description="Ig-like" evidence="3">
    <location>
        <begin position="32"/>
        <end position="135"/>
    </location>
</feature>
<dbReference type="InterPro" id="IPR007110">
    <property type="entry name" value="Ig-like_dom"/>
</dbReference>
<proteinExistence type="predicted"/>
<dbReference type="InterPro" id="IPR013783">
    <property type="entry name" value="Ig-like_fold"/>
</dbReference>
<dbReference type="PANTHER" id="PTHR37996">
    <property type="entry name" value="B- AND T-LYMPHOCYTE ATTENUATOR"/>
    <property type="match status" value="1"/>
</dbReference>
<dbReference type="InterPro" id="IPR003599">
    <property type="entry name" value="Ig_sub"/>
</dbReference>
<feature type="transmembrane region" description="Helical" evidence="2">
    <location>
        <begin position="170"/>
        <end position="190"/>
    </location>
</feature>
<dbReference type="SUPFAM" id="SSF48726">
    <property type="entry name" value="Immunoglobulin"/>
    <property type="match status" value="1"/>
</dbReference>
<feature type="compositionally biased region" description="Polar residues" evidence="1">
    <location>
        <begin position="291"/>
        <end position="304"/>
    </location>
</feature>
<organism evidence="4 5">
    <name type="scientific">Oreochromis niloticus</name>
    <name type="common">Nile tilapia</name>
    <name type="synonym">Tilapia nilotica</name>
    <dbReference type="NCBI Taxonomy" id="8128"/>
    <lineage>
        <taxon>Eukaryota</taxon>
        <taxon>Metazoa</taxon>
        <taxon>Chordata</taxon>
        <taxon>Craniata</taxon>
        <taxon>Vertebrata</taxon>
        <taxon>Euteleostomi</taxon>
        <taxon>Actinopterygii</taxon>
        <taxon>Neopterygii</taxon>
        <taxon>Teleostei</taxon>
        <taxon>Neoteleostei</taxon>
        <taxon>Acanthomorphata</taxon>
        <taxon>Ovalentaria</taxon>
        <taxon>Cichlomorphae</taxon>
        <taxon>Cichliformes</taxon>
        <taxon>Cichlidae</taxon>
        <taxon>African cichlids</taxon>
        <taxon>Pseudocrenilabrinae</taxon>
        <taxon>Oreochromini</taxon>
        <taxon>Oreochromis</taxon>
    </lineage>
</organism>
<keyword evidence="2" id="KW-0472">Membrane</keyword>
<dbReference type="GeneTree" id="ENSGT00940000175333"/>
<dbReference type="GO" id="GO:0005886">
    <property type="term" value="C:plasma membrane"/>
    <property type="evidence" value="ECO:0007669"/>
    <property type="project" value="InterPro"/>
</dbReference>